<accession>A0ABR6YBF6</accession>
<protein>
    <recommendedName>
        <fullName evidence="3">GIY-YIG nuclease family protein</fullName>
    </recommendedName>
</protein>
<sequence>MQSSSTAQQRAQYRESKPLHGVPGNVYILRNSGLKEGLLQIGLSRRSGWAKALELNRDKTNTIPGNYECIFEMRAQDGGGAIEGIFQALQNVRCGRREQDFFEVDVRRAEIIIDQCIRDADLKFQNRFRQESALREYLEKENAANAEQAVDTQFTSPSTPVVREGIFKKAFSWMSGVMN</sequence>
<proteinExistence type="predicted"/>
<evidence type="ECO:0000313" key="2">
    <source>
        <dbReference type="Proteomes" id="UP000624279"/>
    </source>
</evidence>
<dbReference type="Proteomes" id="UP000624279">
    <property type="component" value="Unassembled WGS sequence"/>
</dbReference>
<reference evidence="1 2" key="1">
    <citation type="submission" date="2020-08" db="EMBL/GenBank/DDBJ databases">
        <title>Novel species isolated from subtropical streams in China.</title>
        <authorList>
            <person name="Lu H."/>
        </authorList>
    </citation>
    <scope>NUCLEOTIDE SEQUENCE [LARGE SCALE GENOMIC DNA]</scope>
    <source>
        <strain evidence="1 2">LX15W</strain>
    </source>
</reference>
<comment type="caution">
    <text evidence="1">The sequence shown here is derived from an EMBL/GenBank/DDBJ whole genome shotgun (WGS) entry which is preliminary data.</text>
</comment>
<evidence type="ECO:0000313" key="1">
    <source>
        <dbReference type="EMBL" id="MBC3873891.1"/>
    </source>
</evidence>
<dbReference type="EMBL" id="JACOGA010000008">
    <property type="protein sequence ID" value="MBC3873891.1"/>
    <property type="molecule type" value="Genomic_DNA"/>
</dbReference>
<name>A0ABR6YBF6_9BURK</name>
<dbReference type="RefSeq" id="WP_186941927.1">
    <property type="nucleotide sequence ID" value="NZ_JACOGA010000008.1"/>
</dbReference>
<gene>
    <name evidence="1" type="ORF">H8K55_09840</name>
</gene>
<organism evidence="1 2">
    <name type="scientific">Undibacterium flavidum</name>
    <dbReference type="NCBI Taxonomy" id="2762297"/>
    <lineage>
        <taxon>Bacteria</taxon>
        <taxon>Pseudomonadati</taxon>
        <taxon>Pseudomonadota</taxon>
        <taxon>Betaproteobacteria</taxon>
        <taxon>Burkholderiales</taxon>
        <taxon>Oxalobacteraceae</taxon>
        <taxon>Undibacterium</taxon>
    </lineage>
</organism>
<evidence type="ECO:0008006" key="3">
    <source>
        <dbReference type="Google" id="ProtNLM"/>
    </source>
</evidence>
<keyword evidence="2" id="KW-1185">Reference proteome</keyword>